<name>A0ACB9X839_CHAAC</name>
<gene>
    <name evidence="1" type="ORF">KUCAC02_007764</name>
</gene>
<feature type="non-terminal residue" evidence="1">
    <location>
        <position position="1"/>
    </location>
</feature>
<sequence>HQQYRASLSSDVTPAAGSSSQSITSFLSEGQRRIYDPSHPRQKSISDAVVKDLIIKCCLPLSIVDNEDFRHFLHDPQYRPIARSTISFVTIPGQAEGEKQMISTGDTAAGPEQGDVPVSPPEAGNVLHSSKTPSSTNSRSVLAQLTAYLDLVDNQASDPCFKFWQQHTSQFPVL</sequence>
<organism evidence="1 2">
    <name type="scientific">Chaenocephalus aceratus</name>
    <name type="common">Blackfin icefish</name>
    <name type="synonym">Chaenichthys aceratus</name>
    <dbReference type="NCBI Taxonomy" id="36190"/>
    <lineage>
        <taxon>Eukaryota</taxon>
        <taxon>Metazoa</taxon>
        <taxon>Chordata</taxon>
        <taxon>Craniata</taxon>
        <taxon>Vertebrata</taxon>
        <taxon>Euteleostomi</taxon>
        <taxon>Actinopterygii</taxon>
        <taxon>Neopterygii</taxon>
        <taxon>Teleostei</taxon>
        <taxon>Neoteleostei</taxon>
        <taxon>Acanthomorphata</taxon>
        <taxon>Eupercaria</taxon>
        <taxon>Perciformes</taxon>
        <taxon>Notothenioidei</taxon>
        <taxon>Channichthyidae</taxon>
        <taxon>Chaenocephalus</taxon>
    </lineage>
</organism>
<dbReference type="EMBL" id="CM043792">
    <property type="protein sequence ID" value="KAI4822205.1"/>
    <property type="molecule type" value="Genomic_DNA"/>
</dbReference>
<comment type="caution">
    <text evidence="1">The sequence shown here is derived from an EMBL/GenBank/DDBJ whole genome shotgun (WGS) entry which is preliminary data.</text>
</comment>
<keyword evidence="2" id="KW-1185">Reference proteome</keyword>
<proteinExistence type="predicted"/>
<evidence type="ECO:0000313" key="1">
    <source>
        <dbReference type="EMBL" id="KAI4822205.1"/>
    </source>
</evidence>
<evidence type="ECO:0000313" key="2">
    <source>
        <dbReference type="Proteomes" id="UP001057452"/>
    </source>
</evidence>
<reference evidence="1" key="1">
    <citation type="submission" date="2022-05" db="EMBL/GenBank/DDBJ databases">
        <title>Chromosome-level genome of Chaenocephalus aceratus.</title>
        <authorList>
            <person name="Park H."/>
        </authorList>
    </citation>
    <scope>NUCLEOTIDE SEQUENCE</scope>
    <source>
        <strain evidence="1">KU_202001</strain>
    </source>
</reference>
<accession>A0ACB9X839</accession>
<dbReference type="Proteomes" id="UP001057452">
    <property type="component" value="Chromosome 8"/>
</dbReference>
<protein>
    <submittedName>
        <fullName evidence="1">Uncharacterized protein</fullName>
    </submittedName>
</protein>